<accession>A0A4R5D7I7</accession>
<dbReference type="Gene3D" id="2.60.120.200">
    <property type="match status" value="1"/>
</dbReference>
<name>A0A4R5D7I7_9FLAO</name>
<keyword evidence="2" id="KW-1015">Disulfide bond</keyword>
<dbReference type="GO" id="GO:0004553">
    <property type="term" value="F:hydrolase activity, hydrolyzing O-glycosyl compounds"/>
    <property type="evidence" value="ECO:0007669"/>
    <property type="project" value="UniProtKB-ARBA"/>
</dbReference>
<keyword evidence="1" id="KW-0732">Signal</keyword>
<organism evidence="5 6">
    <name type="scientific">Flavobacterium sandaracinum</name>
    <dbReference type="NCBI Taxonomy" id="2541733"/>
    <lineage>
        <taxon>Bacteria</taxon>
        <taxon>Pseudomonadati</taxon>
        <taxon>Bacteroidota</taxon>
        <taxon>Flavobacteriia</taxon>
        <taxon>Flavobacteriales</taxon>
        <taxon>Flavobacteriaceae</taxon>
        <taxon>Flavobacterium</taxon>
    </lineage>
</organism>
<dbReference type="EMBL" id="SMFN01000001">
    <property type="protein sequence ID" value="TDE07850.1"/>
    <property type="molecule type" value="Genomic_DNA"/>
</dbReference>
<proteinExistence type="predicted"/>
<dbReference type="NCBIfam" id="TIGR01451">
    <property type="entry name" value="B_ant_repeat"/>
    <property type="match status" value="1"/>
</dbReference>
<evidence type="ECO:0000259" key="4">
    <source>
        <dbReference type="SMART" id="SM00560"/>
    </source>
</evidence>
<evidence type="ECO:0000259" key="3">
    <source>
        <dbReference type="SMART" id="SM00282"/>
    </source>
</evidence>
<evidence type="ECO:0000256" key="1">
    <source>
        <dbReference type="ARBA" id="ARBA00022729"/>
    </source>
</evidence>
<dbReference type="Proteomes" id="UP000294644">
    <property type="component" value="Unassembled WGS sequence"/>
</dbReference>
<comment type="caution">
    <text evidence="5">The sequence shown here is derived from an EMBL/GenBank/DDBJ whole genome shotgun (WGS) entry which is preliminary data.</text>
</comment>
<dbReference type="NCBIfam" id="TIGR04183">
    <property type="entry name" value="Por_Secre_tail"/>
    <property type="match status" value="1"/>
</dbReference>
<evidence type="ECO:0000313" key="6">
    <source>
        <dbReference type="Proteomes" id="UP000294644"/>
    </source>
</evidence>
<dbReference type="InterPro" id="IPR006558">
    <property type="entry name" value="LamG-like"/>
</dbReference>
<dbReference type="SUPFAM" id="SSF49899">
    <property type="entry name" value="Concanavalin A-like lectins/glucanases"/>
    <property type="match status" value="1"/>
</dbReference>
<gene>
    <name evidence="5" type="ORF">E0F91_01850</name>
</gene>
<protein>
    <submittedName>
        <fullName evidence="5">T9SS type A sorting domain-containing protein</fullName>
    </submittedName>
</protein>
<keyword evidence="6" id="KW-1185">Reference proteome</keyword>
<dbReference type="SMART" id="SM00560">
    <property type="entry name" value="LamGL"/>
    <property type="match status" value="1"/>
</dbReference>
<feature type="domain" description="LamG-like jellyroll fold" evidence="4">
    <location>
        <begin position="831"/>
        <end position="968"/>
    </location>
</feature>
<dbReference type="InterPro" id="IPR026444">
    <property type="entry name" value="Secre_tail"/>
</dbReference>
<feature type="domain" description="Laminin G" evidence="3">
    <location>
        <begin position="831"/>
        <end position="963"/>
    </location>
</feature>
<dbReference type="SMART" id="SM00282">
    <property type="entry name" value="LamG"/>
    <property type="match status" value="1"/>
</dbReference>
<sequence length="1666" mass="179880">MKKIMEKITFVHKRISRLVLILILIIPTINATAQTLTTPQVNFTQRTSAATPAQSVYNIKGDFTLLGNTNLTLTNYGTNSDNQSADMKFVDIDGDANTWNSSKATLELSNSGENSAAQNCSTVLFAGLYWTGKSEDADTFTASKLIPNGTQTVNTNSTVIHNQKIINSNYTLLVTRASSGSSRWPIYTFSGNGNTYVFEFNNVPAIRVSVNGGASTAIPSSIVISGGVATATLTTPYVIIDGDANLTIKQLIRSSSTALSLADIQTTSSAEVNLSGTVPAYTTITKNYDKKVVSLKGPGASNYTSITAKTTGATPNIYFPGAANSGIFVGYQEITDYVKEHGPGAYTVADLALKEGVNTNPGFSGGWVMVVIYQNPLMKSRAVTLFDGNAFVNGQRAAVNGVQGEYGNINISGFTTVGSGAVNMKLGIMAAEGDIDLSGDYLAVQKLTADPNKTYDTTNYLTLNHARNSTANFFNSSIFPIPTGTDSNPNLQNNTGVDFSMFTIPNASNSVIANNQTATTFRFGSTSDVFTIFGFAMSVDAYIPEPNGLISVNSINNVINPPALVALPGQTINYTLTITNEGTESTTNTLISIPIPATAIFNVGSTISSSTLNGFSTTNLPYYDSATNKILWDLGTLPITVGHPEYIYASLSFNLEVTSDCSIILNAGCTPEVTLATGTITGTGSTSDSSFTRYFFQGNDNTACYLPIEGSIKVAIDGSSCSSVMAGIDLSPICGLETVQLAATAGTTGSWSIVNGPSGGGEIFSSSTSPTSEFYSPNTGIYTLRWTIPASGGCSPITDDVQISIGACLVLNFDGIDDNVNLKDNFNFNSGSFSIETWLKPGITNGNIQTIFSKRNPSSLTDGYDLRIVNNIISFNWNNGNSITSNYQVSTNRWYHVAVTFDGTAYNLYIDGVSVKNATAGSNPIANSNAQCVMGAMAPSVSYPYLPTNFFTGWMQELRIWNVALTTVQTHQMMNQRITNNSSSVFGSTVPQSIPNLSWSNLEGYYQMAQSTDLLNGFLMDKTSNLRNGKLIGIVTAQPETAPLPYTSQANNAWESNDTWTHGTIWNIPNTLGVDNSTFIDWNIVKTNHNITTAGNKTVLGLLVESNTLAANNDNKIEISHYLKLDGKIDLIAKSQLIQTEGSELDVTSAGSIERDQQGQSNLYNYNYWSSPVSPINAITNNTDYTVNGVFKDGTNPAAPANISWISGYNGAPTSPISLARYWLYKFDNYASAYANWVQINETSPLRVGQGFTLKGSGAVSGTQNYTFVGKPNNGTILTNTVSAEQLLLTGNPYPSALDAYAFINDNLNSVDRVDDAGLDGTIYFWEHASNNNTHILKDYLGGYAVLNLSGGLPPVVPDLISGVGLSSKIPKQHIPVGQGFFVFGKTGGGGTVIFNNGQRAFQRETDATSNTLFKINAKTKTENAWDTNANDPIQQDTLKRIRLGFNSTTNFHRQVLLAFMQEKATSAIDYGYDGYILDNFPSDMYFLNGADQLVIQGEGYFDMESSYPIGVKTDREGSVKFMIDAIENFETNQPIFVYDEETKMYHNIRNGTFEIMLPKGEFHSRFSLRFKDKTLGTNEQIKNENGLTFLYSQNSNSLVIQNKSLDTTVQEVTLFTILGQAVANWEIENQGQENIQLPVKKMSTGVYIAKLKTSTGVISKKIIIK</sequence>
<dbReference type="InterPro" id="IPR001791">
    <property type="entry name" value="Laminin_G"/>
</dbReference>
<dbReference type="GO" id="GO:0005975">
    <property type="term" value="P:carbohydrate metabolic process"/>
    <property type="evidence" value="ECO:0007669"/>
    <property type="project" value="UniProtKB-ARBA"/>
</dbReference>
<dbReference type="OrthoDB" id="2582440at2"/>
<reference evidence="5 6" key="1">
    <citation type="submission" date="2019-03" db="EMBL/GenBank/DDBJ databases">
        <title>Flavobacterium LB-D12 sp. nov., isolated from arctic soil.</title>
        <authorList>
            <person name="Chaudhary D.K."/>
        </authorList>
    </citation>
    <scope>NUCLEOTIDE SEQUENCE [LARGE SCALE GENOMIC DNA]</scope>
    <source>
        <strain evidence="5 6">LB-D12</strain>
    </source>
</reference>
<dbReference type="InterPro" id="IPR013320">
    <property type="entry name" value="ConA-like_dom_sf"/>
</dbReference>
<dbReference type="Pfam" id="PF18962">
    <property type="entry name" value="Por_Secre_tail"/>
    <property type="match status" value="1"/>
</dbReference>
<dbReference type="InterPro" id="IPR047589">
    <property type="entry name" value="DUF11_rpt"/>
</dbReference>
<evidence type="ECO:0000256" key="2">
    <source>
        <dbReference type="ARBA" id="ARBA00023157"/>
    </source>
</evidence>
<evidence type="ECO:0000313" key="5">
    <source>
        <dbReference type="EMBL" id="TDE07850.1"/>
    </source>
</evidence>
<dbReference type="Pfam" id="PF13385">
    <property type="entry name" value="Laminin_G_3"/>
    <property type="match status" value="1"/>
</dbReference>